<keyword evidence="1" id="KW-0493">Microtubule</keyword>
<evidence type="ECO:0000259" key="5">
    <source>
        <dbReference type="PROSITE" id="PS50067"/>
    </source>
</evidence>
<evidence type="ECO:0000313" key="6">
    <source>
        <dbReference type="EMBL" id="JAE03813.1"/>
    </source>
</evidence>
<name>A0A0A9F6A2_ARUDO</name>
<evidence type="ECO:0000256" key="1">
    <source>
        <dbReference type="ARBA" id="ARBA00022701"/>
    </source>
</evidence>
<dbReference type="GO" id="GO:0005874">
    <property type="term" value="C:microtubule"/>
    <property type="evidence" value="ECO:0007669"/>
    <property type="project" value="UniProtKB-KW"/>
</dbReference>
<feature type="compositionally biased region" description="Polar residues" evidence="4">
    <location>
        <begin position="200"/>
        <end position="219"/>
    </location>
</feature>
<dbReference type="PROSITE" id="PS50067">
    <property type="entry name" value="KINESIN_MOTOR_2"/>
    <property type="match status" value="1"/>
</dbReference>
<feature type="compositionally biased region" description="Polar residues" evidence="4">
    <location>
        <begin position="179"/>
        <end position="191"/>
    </location>
</feature>
<dbReference type="PANTHER" id="PTHR47972">
    <property type="entry name" value="KINESIN-LIKE PROTEIN KLP-3"/>
    <property type="match status" value="1"/>
</dbReference>
<evidence type="ECO:0000256" key="4">
    <source>
        <dbReference type="SAM" id="MobiDB-lite"/>
    </source>
</evidence>
<feature type="domain" description="Kinesin motor" evidence="5">
    <location>
        <begin position="1"/>
        <end position="28"/>
    </location>
</feature>
<reference evidence="6" key="2">
    <citation type="journal article" date="2015" name="Data Brief">
        <title>Shoot transcriptome of the giant reed, Arundo donax.</title>
        <authorList>
            <person name="Barrero R.A."/>
            <person name="Guerrero F.D."/>
            <person name="Moolhuijzen P."/>
            <person name="Goolsby J.A."/>
            <person name="Tidwell J."/>
            <person name="Bellgard S.E."/>
            <person name="Bellgard M.I."/>
        </authorList>
    </citation>
    <scope>NUCLEOTIDE SEQUENCE</scope>
    <source>
        <tissue evidence="6">Shoot tissue taken approximately 20 cm above the soil surface</tissue>
    </source>
</reference>
<dbReference type="InterPro" id="IPR001752">
    <property type="entry name" value="Kinesin_motor_dom"/>
</dbReference>
<dbReference type="GO" id="GO:0007018">
    <property type="term" value="P:microtubule-based movement"/>
    <property type="evidence" value="ECO:0007669"/>
    <property type="project" value="InterPro"/>
</dbReference>
<dbReference type="GO" id="GO:0008017">
    <property type="term" value="F:microtubule binding"/>
    <property type="evidence" value="ECO:0007669"/>
    <property type="project" value="InterPro"/>
</dbReference>
<dbReference type="InterPro" id="IPR027417">
    <property type="entry name" value="P-loop_NTPase"/>
</dbReference>
<organism evidence="6">
    <name type="scientific">Arundo donax</name>
    <name type="common">Giant reed</name>
    <name type="synonym">Donax arundinaceus</name>
    <dbReference type="NCBI Taxonomy" id="35708"/>
    <lineage>
        <taxon>Eukaryota</taxon>
        <taxon>Viridiplantae</taxon>
        <taxon>Streptophyta</taxon>
        <taxon>Embryophyta</taxon>
        <taxon>Tracheophyta</taxon>
        <taxon>Spermatophyta</taxon>
        <taxon>Magnoliopsida</taxon>
        <taxon>Liliopsida</taxon>
        <taxon>Poales</taxon>
        <taxon>Poaceae</taxon>
        <taxon>PACMAD clade</taxon>
        <taxon>Arundinoideae</taxon>
        <taxon>Arundineae</taxon>
        <taxon>Arundo</taxon>
    </lineage>
</organism>
<accession>A0A0A9F6A2</accession>
<feature type="region of interest" description="Disordered" evidence="4">
    <location>
        <begin position="169"/>
        <end position="225"/>
    </location>
</feature>
<dbReference type="SUPFAM" id="SSF52540">
    <property type="entry name" value="P-loop containing nucleoside triphosphate hydrolases"/>
    <property type="match status" value="1"/>
</dbReference>
<proteinExistence type="inferred from homology"/>
<dbReference type="InterPro" id="IPR036961">
    <property type="entry name" value="Kinesin_motor_dom_sf"/>
</dbReference>
<comment type="caution">
    <text evidence="3">Lacks conserved residue(s) required for the propagation of feature annotation.</text>
</comment>
<dbReference type="GO" id="GO:0005524">
    <property type="term" value="F:ATP binding"/>
    <property type="evidence" value="ECO:0007669"/>
    <property type="project" value="InterPro"/>
</dbReference>
<dbReference type="InterPro" id="IPR027640">
    <property type="entry name" value="Kinesin-like_fam"/>
</dbReference>
<sequence>MFVQINPDVESYSETISTLKFAERVSGVELGAARSNKEGKDIKELLEQVASLKDTISRKDMEIEQLQLIKEKVKSPNLSFDRSGAGLTKNVVNQPSQLLSGERIPKSTDRVLSDPQSYAEVNGDSDHNSPTNIALVGLGEAEYDDNASDDGLSAGETELEDKTLEMATERMHRVPSRITKFTLTKNGQASRSKQRDAVSKTPSHTKVPSSQLTGGSSIRGSKRWQ</sequence>
<dbReference type="Gene3D" id="3.40.850.10">
    <property type="entry name" value="Kinesin motor domain"/>
    <property type="match status" value="1"/>
</dbReference>
<dbReference type="EMBL" id="GBRH01194083">
    <property type="protein sequence ID" value="JAE03813.1"/>
    <property type="molecule type" value="Transcribed_RNA"/>
</dbReference>
<protein>
    <recommendedName>
        <fullName evidence="5">Kinesin motor domain-containing protein</fullName>
    </recommendedName>
</protein>
<reference evidence="6" key="1">
    <citation type="submission" date="2014-09" db="EMBL/GenBank/DDBJ databases">
        <authorList>
            <person name="Magalhaes I.L.F."/>
            <person name="Oliveira U."/>
            <person name="Santos F.R."/>
            <person name="Vidigal T.H.D.A."/>
            <person name="Brescovit A.D."/>
            <person name="Santos A.J."/>
        </authorList>
    </citation>
    <scope>NUCLEOTIDE SEQUENCE</scope>
    <source>
        <tissue evidence="6">Shoot tissue taken approximately 20 cm above the soil surface</tissue>
    </source>
</reference>
<dbReference type="AlphaFoldDB" id="A0A0A9F6A2"/>
<dbReference type="PANTHER" id="PTHR47972:SF14">
    <property type="entry name" value="KINESIN-LIKE PROTEIN KIN-14J"/>
    <property type="match status" value="1"/>
</dbReference>
<evidence type="ECO:0000256" key="2">
    <source>
        <dbReference type="ARBA" id="ARBA00023175"/>
    </source>
</evidence>
<comment type="similarity">
    <text evidence="3">Belongs to the TRAFAC class myosin-kinesin ATPase superfamily. Kinesin family.</text>
</comment>
<dbReference type="GO" id="GO:0003777">
    <property type="term" value="F:microtubule motor activity"/>
    <property type="evidence" value="ECO:0007669"/>
    <property type="project" value="InterPro"/>
</dbReference>
<evidence type="ECO:0000256" key="3">
    <source>
        <dbReference type="PROSITE-ProRule" id="PRU00283"/>
    </source>
</evidence>
<keyword evidence="2" id="KW-0505">Motor protein</keyword>